<evidence type="ECO:0000313" key="5">
    <source>
        <dbReference type="Proteomes" id="UP000678393"/>
    </source>
</evidence>
<dbReference type="Proteomes" id="UP000678393">
    <property type="component" value="Unassembled WGS sequence"/>
</dbReference>
<evidence type="ECO:0000256" key="1">
    <source>
        <dbReference type="ARBA" id="ARBA00006788"/>
    </source>
</evidence>
<organism evidence="4 5">
    <name type="scientific">Candidula unifasciata</name>
    <dbReference type="NCBI Taxonomy" id="100452"/>
    <lineage>
        <taxon>Eukaryota</taxon>
        <taxon>Metazoa</taxon>
        <taxon>Spiralia</taxon>
        <taxon>Lophotrochozoa</taxon>
        <taxon>Mollusca</taxon>
        <taxon>Gastropoda</taxon>
        <taxon>Heterobranchia</taxon>
        <taxon>Euthyneura</taxon>
        <taxon>Panpulmonata</taxon>
        <taxon>Eupulmonata</taxon>
        <taxon>Stylommatophora</taxon>
        <taxon>Helicina</taxon>
        <taxon>Helicoidea</taxon>
        <taxon>Geomitridae</taxon>
        <taxon>Candidula</taxon>
    </lineage>
</organism>
<keyword evidence="5" id="KW-1185">Reference proteome</keyword>
<sequence length="138" mass="15751">MWWTITGNFGNILPIDWSKSYTRTLHNRVLNLEEQQEVKQPLCLDLSDDEDLAQAFDMHSLIVSSLHPEEEDKILTADEVISEIDDMMKEPSAEDYYSAMQDTPEDVAYTKVKKTLASLSAYTLGDLKEMPQAALHEL</sequence>
<accession>A0A8S3YE46</accession>
<comment type="caution">
    <text evidence="4">The sequence shown here is derived from an EMBL/GenBank/DDBJ whole genome shotgun (WGS) entry which is preliminary data.</text>
</comment>
<reference evidence="4" key="1">
    <citation type="submission" date="2021-04" db="EMBL/GenBank/DDBJ databases">
        <authorList>
            <consortium name="Molecular Ecology Group"/>
        </authorList>
    </citation>
    <scope>NUCLEOTIDE SEQUENCE</scope>
</reference>
<keyword evidence="2" id="KW-0597">Phosphoprotein</keyword>
<gene>
    <name evidence="4" type="ORF">CUNI_LOCUS246</name>
</gene>
<feature type="non-terminal residue" evidence="4">
    <location>
        <position position="1"/>
    </location>
</feature>
<dbReference type="Pfam" id="PF07763">
    <property type="entry name" value="FEZ"/>
    <property type="match status" value="1"/>
</dbReference>
<evidence type="ECO:0000256" key="3">
    <source>
        <dbReference type="ARBA" id="ARBA00023054"/>
    </source>
</evidence>
<dbReference type="PANTHER" id="PTHR12394:SF12">
    <property type="entry name" value="LD08195P"/>
    <property type="match status" value="1"/>
</dbReference>
<proteinExistence type="inferred from homology"/>
<comment type="similarity">
    <text evidence="1">Belongs to the zygin family.</text>
</comment>
<evidence type="ECO:0000256" key="2">
    <source>
        <dbReference type="ARBA" id="ARBA00022553"/>
    </source>
</evidence>
<dbReference type="OrthoDB" id="7959977at2759"/>
<dbReference type="AlphaFoldDB" id="A0A8S3YE46"/>
<name>A0A8S3YE46_9EUPU</name>
<protein>
    <submittedName>
        <fullName evidence="4">Uncharacterized protein</fullName>
    </submittedName>
</protein>
<dbReference type="GO" id="GO:0005737">
    <property type="term" value="C:cytoplasm"/>
    <property type="evidence" value="ECO:0007669"/>
    <property type="project" value="TreeGrafter"/>
</dbReference>
<dbReference type="PANTHER" id="PTHR12394">
    <property type="entry name" value="ZYGIN"/>
    <property type="match status" value="1"/>
</dbReference>
<dbReference type="EMBL" id="CAJHNH020000025">
    <property type="protein sequence ID" value="CAG5114688.1"/>
    <property type="molecule type" value="Genomic_DNA"/>
</dbReference>
<dbReference type="InterPro" id="IPR011680">
    <property type="entry name" value="FEZ"/>
</dbReference>
<keyword evidence="3" id="KW-0175">Coiled coil</keyword>
<dbReference type="GO" id="GO:0030424">
    <property type="term" value="C:axon"/>
    <property type="evidence" value="ECO:0007669"/>
    <property type="project" value="TreeGrafter"/>
</dbReference>
<evidence type="ECO:0000313" key="4">
    <source>
        <dbReference type="EMBL" id="CAG5114688.1"/>
    </source>
</evidence>